<feature type="region of interest" description="Disordered" evidence="1">
    <location>
        <begin position="1"/>
        <end position="37"/>
    </location>
</feature>
<evidence type="ECO:0000313" key="3">
    <source>
        <dbReference type="Proteomes" id="UP000657385"/>
    </source>
</evidence>
<evidence type="ECO:0000256" key="1">
    <source>
        <dbReference type="SAM" id="MobiDB-lite"/>
    </source>
</evidence>
<dbReference type="Pfam" id="PF19813">
    <property type="entry name" value="DUF6296"/>
    <property type="match status" value="1"/>
</dbReference>
<reference evidence="2" key="1">
    <citation type="submission" date="2020-11" db="EMBL/GenBank/DDBJ databases">
        <title>Isolation and identification of active actinomycetes.</title>
        <authorList>
            <person name="Yu B."/>
        </authorList>
    </citation>
    <scope>NUCLEOTIDE SEQUENCE</scope>
    <source>
        <strain evidence="2">NEAU-YB345</strain>
    </source>
</reference>
<accession>A0A931FB11</accession>
<dbReference type="EMBL" id="JADPRT010000001">
    <property type="protein sequence ID" value="MBF9066963.1"/>
    <property type="molecule type" value="Genomic_DNA"/>
</dbReference>
<gene>
    <name evidence="2" type="ORF">I2501_02775</name>
</gene>
<evidence type="ECO:0000313" key="2">
    <source>
        <dbReference type="EMBL" id="MBF9066963.1"/>
    </source>
</evidence>
<dbReference type="AlphaFoldDB" id="A0A931FB11"/>
<organism evidence="2 3">
    <name type="scientific">Streptacidiphilus fuscans</name>
    <dbReference type="NCBI Taxonomy" id="2789292"/>
    <lineage>
        <taxon>Bacteria</taxon>
        <taxon>Bacillati</taxon>
        <taxon>Actinomycetota</taxon>
        <taxon>Actinomycetes</taxon>
        <taxon>Kitasatosporales</taxon>
        <taxon>Streptomycetaceae</taxon>
        <taxon>Streptacidiphilus</taxon>
    </lineage>
</organism>
<sequence>MVFSSTDSGSADDGGPGDVVLVHPSGATGPGGSPVYRDESGIIQVEINDNCEARLLSTSAYQRHRRVEGCRRVAAG</sequence>
<dbReference type="InterPro" id="IPR046263">
    <property type="entry name" value="DUF6296"/>
</dbReference>
<dbReference type="Proteomes" id="UP000657385">
    <property type="component" value="Unassembled WGS sequence"/>
</dbReference>
<name>A0A931FB11_9ACTN</name>
<protein>
    <submittedName>
        <fullName evidence="2">Uncharacterized protein</fullName>
    </submittedName>
</protein>
<keyword evidence="3" id="KW-1185">Reference proteome</keyword>
<comment type="caution">
    <text evidence="2">The sequence shown here is derived from an EMBL/GenBank/DDBJ whole genome shotgun (WGS) entry which is preliminary data.</text>
</comment>
<proteinExistence type="predicted"/>
<feature type="compositionally biased region" description="Low complexity" evidence="1">
    <location>
        <begin position="1"/>
        <end position="11"/>
    </location>
</feature>